<dbReference type="Gene3D" id="3.40.50.300">
    <property type="entry name" value="P-loop containing nucleotide triphosphate hydrolases"/>
    <property type="match status" value="1"/>
</dbReference>
<organism evidence="1 2">
    <name type="scientific">Ornithinimicrobium pratense</name>
    <dbReference type="NCBI Taxonomy" id="2593973"/>
    <lineage>
        <taxon>Bacteria</taxon>
        <taxon>Bacillati</taxon>
        <taxon>Actinomycetota</taxon>
        <taxon>Actinomycetes</taxon>
        <taxon>Micrococcales</taxon>
        <taxon>Ornithinimicrobiaceae</taxon>
        <taxon>Ornithinimicrobium</taxon>
    </lineage>
</organism>
<dbReference type="RefSeq" id="WP_158061444.1">
    <property type="nucleotide sequence ID" value="NZ_CP044427.1"/>
</dbReference>
<name>A0A5J6V7G0_9MICO</name>
<dbReference type="SUPFAM" id="SSF52540">
    <property type="entry name" value="P-loop containing nucleoside triphosphate hydrolases"/>
    <property type="match status" value="1"/>
</dbReference>
<evidence type="ECO:0000313" key="2">
    <source>
        <dbReference type="Proteomes" id="UP000326546"/>
    </source>
</evidence>
<protein>
    <submittedName>
        <fullName evidence="1">Uncharacterized protein</fullName>
    </submittedName>
</protein>
<dbReference type="Proteomes" id="UP000326546">
    <property type="component" value="Chromosome"/>
</dbReference>
<sequence>MPNHQPPGRALRARDGVVAQVVQPDAPGGRPPTGQTPPLRCLPLPRRVHDGDPTVWAVGGDEAAAVDLPAGPVLVLGPPGSGRSRSLTALAAAAGGAALLVEGSDPPSEHDLQARLQHLDSGDLVSVDDAHLIAGTPVEDLLVSHAARHGARAALHVAAELEGAGTAFRGLLPQLARSRTAVVLQPGMPGDGAVVGARPPVGDLPVPGRGVLVHRGRTTRIQVVAPPPGRGGQRLGEVG</sequence>
<accession>A0A5J6V7G0</accession>
<keyword evidence="2" id="KW-1185">Reference proteome</keyword>
<dbReference type="KEGG" id="serw:FY030_10420"/>
<gene>
    <name evidence="1" type="ORF">FY030_10420</name>
</gene>
<dbReference type="EMBL" id="CP044427">
    <property type="protein sequence ID" value="QFG69061.1"/>
    <property type="molecule type" value="Genomic_DNA"/>
</dbReference>
<dbReference type="InterPro" id="IPR027417">
    <property type="entry name" value="P-loop_NTPase"/>
</dbReference>
<dbReference type="OrthoDB" id="9807790at2"/>
<proteinExistence type="predicted"/>
<dbReference type="AlphaFoldDB" id="A0A5J6V7G0"/>
<reference evidence="1 2" key="1">
    <citation type="submission" date="2019-09" db="EMBL/GenBank/DDBJ databases">
        <title>Serinicoccus pratensis sp. nov., isolated from meadow soil.</title>
        <authorList>
            <person name="Zhang W."/>
        </authorList>
    </citation>
    <scope>NUCLEOTIDE SEQUENCE [LARGE SCALE GENOMIC DNA]</scope>
    <source>
        <strain evidence="1 2">W204</strain>
    </source>
</reference>
<evidence type="ECO:0000313" key="1">
    <source>
        <dbReference type="EMBL" id="QFG69061.1"/>
    </source>
</evidence>